<reference evidence="2" key="1">
    <citation type="submission" date="2021-03" db="EMBL/GenBank/DDBJ databases">
        <title>Draft genome sequence of rust myrtle Austropuccinia psidii MF-1, a brazilian biotype.</title>
        <authorList>
            <person name="Quecine M.C."/>
            <person name="Pachon D.M.R."/>
            <person name="Bonatelli M.L."/>
            <person name="Correr F.H."/>
            <person name="Franceschini L.M."/>
            <person name="Leite T.F."/>
            <person name="Margarido G.R.A."/>
            <person name="Almeida C.A."/>
            <person name="Ferrarezi J.A."/>
            <person name="Labate C.A."/>
        </authorList>
    </citation>
    <scope>NUCLEOTIDE SEQUENCE</scope>
    <source>
        <strain evidence="2">MF-1</strain>
    </source>
</reference>
<organism evidence="2 3">
    <name type="scientific">Austropuccinia psidii MF-1</name>
    <dbReference type="NCBI Taxonomy" id="1389203"/>
    <lineage>
        <taxon>Eukaryota</taxon>
        <taxon>Fungi</taxon>
        <taxon>Dikarya</taxon>
        <taxon>Basidiomycota</taxon>
        <taxon>Pucciniomycotina</taxon>
        <taxon>Pucciniomycetes</taxon>
        <taxon>Pucciniales</taxon>
        <taxon>Sphaerophragmiaceae</taxon>
        <taxon>Austropuccinia</taxon>
    </lineage>
</organism>
<sequence length="108" mass="12262">MKKLLLKHSHHNSLNQQGSLPSQKGSLSPKRTPQKFQEPPSTFPQEYQGTWNAETKDEDEIPTTHDYERGTSWNNSIDSCPELNAPELRNIPPPNYIPKFVSFLAGCI</sequence>
<evidence type="ECO:0000256" key="1">
    <source>
        <dbReference type="SAM" id="MobiDB-lite"/>
    </source>
</evidence>
<evidence type="ECO:0000313" key="3">
    <source>
        <dbReference type="Proteomes" id="UP000765509"/>
    </source>
</evidence>
<comment type="caution">
    <text evidence="2">The sequence shown here is derived from an EMBL/GenBank/DDBJ whole genome shotgun (WGS) entry which is preliminary data.</text>
</comment>
<protein>
    <submittedName>
        <fullName evidence="2">Uncharacterized protein</fullName>
    </submittedName>
</protein>
<gene>
    <name evidence="2" type="ORF">O181_081788</name>
</gene>
<name>A0A9Q3FL95_9BASI</name>
<dbReference type="AlphaFoldDB" id="A0A9Q3FL95"/>
<proteinExistence type="predicted"/>
<feature type="compositionally biased region" description="Polar residues" evidence="1">
    <location>
        <begin position="16"/>
        <end position="53"/>
    </location>
</feature>
<feature type="region of interest" description="Disordered" evidence="1">
    <location>
        <begin position="1"/>
        <end position="75"/>
    </location>
</feature>
<dbReference type="Proteomes" id="UP000765509">
    <property type="component" value="Unassembled WGS sequence"/>
</dbReference>
<feature type="compositionally biased region" description="Basic residues" evidence="1">
    <location>
        <begin position="1"/>
        <end position="11"/>
    </location>
</feature>
<keyword evidence="3" id="KW-1185">Reference proteome</keyword>
<evidence type="ECO:0000313" key="2">
    <source>
        <dbReference type="EMBL" id="MBW0542073.1"/>
    </source>
</evidence>
<dbReference type="EMBL" id="AVOT02046777">
    <property type="protein sequence ID" value="MBW0542073.1"/>
    <property type="molecule type" value="Genomic_DNA"/>
</dbReference>
<accession>A0A9Q3FL95</accession>